<dbReference type="EMBL" id="CP113520">
    <property type="protein sequence ID" value="WAJ27614.1"/>
    <property type="molecule type" value="Genomic_DNA"/>
</dbReference>
<evidence type="ECO:0000313" key="2">
    <source>
        <dbReference type="Proteomes" id="UP001163223"/>
    </source>
</evidence>
<organism evidence="1 2">
    <name type="scientific">Antarcticirhabdus aurantiaca</name>
    <dbReference type="NCBI Taxonomy" id="2606717"/>
    <lineage>
        <taxon>Bacteria</taxon>
        <taxon>Pseudomonadati</taxon>
        <taxon>Pseudomonadota</taxon>
        <taxon>Alphaproteobacteria</taxon>
        <taxon>Hyphomicrobiales</taxon>
        <taxon>Aurantimonadaceae</taxon>
        <taxon>Antarcticirhabdus</taxon>
    </lineage>
</organism>
<name>A0ACD4NLB4_9HYPH</name>
<reference evidence="1" key="1">
    <citation type="submission" date="2022-11" db="EMBL/GenBank/DDBJ databases">
        <title>beta-Carotene-producing bacterium, Jeongeuplla avenae sp. nov., alleviates the salt stress of Arabidopsis seedlings.</title>
        <authorList>
            <person name="Jiang L."/>
            <person name="Lee J."/>
        </authorList>
    </citation>
    <scope>NUCLEOTIDE SEQUENCE</scope>
    <source>
        <strain evidence="1">DY_R2A_6</strain>
    </source>
</reference>
<sequence>MPPAVRQFAPERFNFRFAESFVLTATLAILVACVFASYLFPARVDVAAFLPRLLLVAGTFMAGLVYRLTGRSERLASGLIATALMLAFSLALATYNHIILPPAGPLIDPVLFRFGELIGYSWPELVGWGARHATMSAALAAVYQSSLPQLAILLVLLALAGRPMELDRMLMTLVIAATATVFIWSLFPSVGPSAFEALPQDVEKAASVVLGSAEGERLRSFMAHGPDRIAPDTMTGLIGFPSFHTVLALLCIRFAWSLSALRWPFLAINLAMLPATLLHGAHHAADLLGGAAVFLLALRATEYLIRLDASGRWGERAPASARTEEPLRLGTPSSSAR</sequence>
<proteinExistence type="predicted"/>
<evidence type="ECO:0000313" key="1">
    <source>
        <dbReference type="EMBL" id="WAJ27614.1"/>
    </source>
</evidence>
<protein>
    <submittedName>
        <fullName evidence="1">Phosphatase PAP2 family protein</fullName>
    </submittedName>
</protein>
<accession>A0ACD4NLB4</accession>
<keyword evidence="2" id="KW-1185">Reference proteome</keyword>
<gene>
    <name evidence="1" type="ORF">OXU80_22665</name>
</gene>
<dbReference type="Proteomes" id="UP001163223">
    <property type="component" value="Chromosome"/>
</dbReference>